<keyword evidence="1" id="KW-1133">Transmembrane helix</keyword>
<protein>
    <submittedName>
        <fullName evidence="2">Uncharacterized protein</fullName>
    </submittedName>
</protein>
<keyword evidence="1" id="KW-0812">Transmembrane</keyword>
<reference evidence="2" key="2">
    <citation type="journal article" date="2015" name="Data Brief">
        <title>Shoot transcriptome of the giant reed, Arundo donax.</title>
        <authorList>
            <person name="Barrero R.A."/>
            <person name="Guerrero F.D."/>
            <person name="Moolhuijzen P."/>
            <person name="Goolsby J.A."/>
            <person name="Tidwell J."/>
            <person name="Bellgard S.E."/>
            <person name="Bellgard M.I."/>
        </authorList>
    </citation>
    <scope>NUCLEOTIDE SEQUENCE</scope>
    <source>
        <tissue evidence="2">Shoot tissue taken approximately 20 cm above the soil surface</tissue>
    </source>
</reference>
<reference evidence="2" key="1">
    <citation type="submission" date="2014-09" db="EMBL/GenBank/DDBJ databases">
        <authorList>
            <person name="Magalhaes I.L.F."/>
            <person name="Oliveira U."/>
            <person name="Santos F.R."/>
            <person name="Vidigal T.H.D.A."/>
            <person name="Brescovit A.D."/>
            <person name="Santos A.J."/>
        </authorList>
    </citation>
    <scope>NUCLEOTIDE SEQUENCE</scope>
    <source>
        <tissue evidence="2">Shoot tissue taken approximately 20 cm above the soil surface</tissue>
    </source>
</reference>
<dbReference type="EMBL" id="GBRH01241454">
    <property type="protein sequence ID" value="JAD56441.1"/>
    <property type="molecule type" value="Transcribed_RNA"/>
</dbReference>
<accession>A0A0A9AZ87</accession>
<keyword evidence="1" id="KW-0472">Membrane</keyword>
<organism evidence="2">
    <name type="scientific">Arundo donax</name>
    <name type="common">Giant reed</name>
    <name type="synonym">Donax arundinaceus</name>
    <dbReference type="NCBI Taxonomy" id="35708"/>
    <lineage>
        <taxon>Eukaryota</taxon>
        <taxon>Viridiplantae</taxon>
        <taxon>Streptophyta</taxon>
        <taxon>Embryophyta</taxon>
        <taxon>Tracheophyta</taxon>
        <taxon>Spermatophyta</taxon>
        <taxon>Magnoliopsida</taxon>
        <taxon>Liliopsida</taxon>
        <taxon>Poales</taxon>
        <taxon>Poaceae</taxon>
        <taxon>PACMAD clade</taxon>
        <taxon>Arundinoideae</taxon>
        <taxon>Arundineae</taxon>
        <taxon>Arundo</taxon>
    </lineage>
</organism>
<proteinExistence type="predicted"/>
<dbReference type="AlphaFoldDB" id="A0A0A9AZ87"/>
<feature type="transmembrane region" description="Helical" evidence="1">
    <location>
        <begin position="20"/>
        <end position="40"/>
    </location>
</feature>
<sequence length="41" mass="4802">MVVSTICLFETMMCLFPQQGRWLLVFWIHLVFCLCIACCVC</sequence>
<evidence type="ECO:0000256" key="1">
    <source>
        <dbReference type="SAM" id="Phobius"/>
    </source>
</evidence>
<name>A0A0A9AZ87_ARUDO</name>
<evidence type="ECO:0000313" key="2">
    <source>
        <dbReference type="EMBL" id="JAD56441.1"/>
    </source>
</evidence>